<gene>
    <name evidence="1" type="ORF">SAMN05444392_11944</name>
</gene>
<protein>
    <submittedName>
        <fullName evidence="1">Uncharacterized protein</fullName>
    </submittedName>
</protein>
<dbReference type="EMBL" id="FQVL01000019">
    <property type="protein sequence ID" value="SHF38860.1"/>
    <property type="molecule type" value="Genomic_DNA"/>
</dbReference>
<accession>A0A1M5B8W3</accession>
<dbReference type="RefSeq" id="WP_073158208.1">
    <property type="nucleotide sequence ID" value="NZ_FQVL01000019.1"/>
</dbReference>
<name>A0A1M5B8W3_9BACL</name>
<dbReference type="AlphaFoldDB" id="A0A1M5B8W3"/>
<proteinExistence type="predicted"/>
<organism evidence="1 2">
    <name type="scientific">Seinonella peptonophila</name>
    <dbReference type="NCBI Taxonomy" id="112248"/>
    <lineage>
        <taxon>Bacteria</taxon>
        <taxon>Bacillati</taxon>
        <taxon>Bacillota</taxon>
        <taxon>Bacilli</taxon>
        <taxon>Bacillales</taxon>
        <taxon>Thermoactinomycetaceae</taxon>
        <taxon>Seinonella</taxon>
    </lineage>
</organism>
<dbReference type="OrthoDB" id="3035472at2"/>
<evidence type="ECO:0000313" key="1">
    <source>
        <dbReference type="EMBL" id="SHF38860.1"/>
    </source>
</evidence>
<dbReference type="Proteomes" id="UP000184476">
    <property type="component" value="Unassembled WGS sequence"/>
</dbReference>
<sequence>MILSDELIKDLSFSWRAASFEERMEMAERIEDEQAKQQNRRACPIEISQNIELVGAYTPKKETIALKPMLLSLNDYFPLLYILIHEGRHFFQHLICKGMNTETNQKINLLKKNLFESGYLRKTPDYVLQPAESDAYSYSLRMLGEINETVQSTYGSDYRKKIFLKHQQQYLSEQIDQGRKKYGNDYPKIIAYKVNTKDELFNRFLERIPKGQEMYLSALIEDFMDERLGRKWAVGEFQQLLRKTPFKKAASIPEYLQPKDHVSPVITNRSALHISR</sequence>
<keyword evidence="2" id="KW-1185">Reference proteome</keyword>
<reference evidence="1 2" key="1">
    <citation type="submission" date="2016-11" db="EMBL/GenBank/DDBJ databases">
        <authorList>
            <person name="Jaros S."/>
            <person name="Januszkiewicz K."/>
            <person name="Wedrychowicz H."/>
        </authorList>
    </citation>
    <scope>NUCLEOTIDE SEQUENCE [LARGE SCALE GENOMIC DNA]</scope>
    <source>
        <strain evidence="1 2">DSM 44666</strain>
    </source>
</reference>
<evidence type="ECO:0000313" key="2">
    <source>
        <dbReference type="Proteomes" id="UP000184476"/>
    </source>
</evidence>